<evidence type="ECO:0000259" key="2">
    <source>
        <dbReference type="PROSITE" id="PS50943"/>
    </source>
</evidence>
<organism evidence="3 4">
    <name type="scientific">Helcococcus bovis</name>
    <dbReference type="NCBI Taxonomy" id="3153252"/>
    <lineage>
        <taxon>Bacteria</taxon>
        <taxon>Bacillati</taxon>
        <taxon>Bacillota</taxon>
        <taxon>Tissierellia</taxon>
        <taxon>Tissierellales</taxon>
        <taxon>Peptoniphilaceae</taxon>
        <taxon>Helcococcus</taxon>
    </lineage>
</organism>
<evidence type="ECO:0000313" key="3">
    <source>
        <dbReference type="EMBL" id="MFM1525169.1"/>
    </source>
</evidence>
<dbReference type="PANTHER" id="PTHR46558">
    <property type="entry name" value="TRACRIPTIONAL REGULATORY PROTEIN-RELATED-RELATED"/>
    <property type="match status" value="1"/>
</dbReference>
<keyword evidence="4" id="KW-1185">Reference proteome</keyword>
<dbReference type="Gene3D" id="1.10.260.40">
    <property type="entry name" value="lambda repressor-like DNA-binding domains"/>
    <property type="match status" value="1"/>
</dbReference>
<dbReference type="CDD" id="cd00093">
    <property type="entry name" value="HTH_XRE"/>
    <property type="match status" value="1"/>
</dbReference>
<protein>
    <submittedName>
        <fullName evidence="3">Helix-turn-helix transcriptional regulator</fullName>
    </submittedName>
</protein>
<name>A0ABW9F7D1_9FIRM</name>
<sequence>MKKNIHKNIRNLRKEKGYSQEKLAEYADVSTGAVSKWESGETTPDITNLIKLAQIFGVSVDFLIGYVLEPNGTYYFLRTIKEALKNKDFIDKQDIIKNGLKYYPNNLEIIYRSALFYIYFGIYEEQNEEIKKGIELLYKSLYLLDYSENFKVSKQQIIVELANAYSSINEVDKSISLLKDNNDDNVHDILIGVYLSLRNNTSYEALEYLSRSYIKNITDTMIIIDGVVETLKKLKNYKEAYNLLLWYEKFIDSIKSEDDKFFKSIKIITIANQAIVRLALHSNYDSNTSEKLIKKCKDLYNESVSTYGNETSFKYYFGNEPIDIFGDDDLNMQIKRIELEGYTDEFRKTWKSIHKN</sequence>
<gene>
    <name evidence="3" type="ORF">ABGF40_05720</name>
</gene>
<dbReference type="Pfam" id="PF01381">
    <property type="entry name" value="HTH_3"/>
    <property type="match status" value="1"/>
</dbReference>
<dbReference type="Proteomes" id="UP001629536">
    <property type="component" value="Unassembled WGS sequence"/>
</dbReference>
<evidence type="ECO:0000313" key="4">
    <source>
        <dbReference type="Proteomes" id="UP001629536"/>
    </source>
</evidence>
<reference evidence="3 4" key="1">
    <citation type="journal article" date="2024" name="Front. Microbiol.">
        <title>Pangenomic and biochemical analyses of Helcococcus ovis reveal widespread tetracycline resistance and a novel bacterial species, Helcococcus bovis.</title>
        <authorList>
            <person name="Cunha F."/>
            <person name="Zhai Y."/>
            <person name="Casaro S."/>
            <person name="Jones K.L."/>
            <person name="Hernandez M."/>
            <person name="Bisinotto R.S."/>
            <person name="Kariyawasam S."/>
            <person name="Brown M.B."/>
            <person name="Phillips A."/>
            <person name="Jeong K.C."/>
            <person name="Galvao K.N."/>
        </authorList>
    </citation>
    <scope>NUCLEOTIDE SEQUENCE [LARGE SCALE GENOMIC DNA]</scope>
    <source>
        <strain evidence="3 4">KG197</strain>
    </source>
</reference>
<evidence type="ECO:0000256" key="1">
    <source>
        <dbReference type="ARBA" id="ARBA00023125"/>
    </source>
</evidence>
<dbReference type="PANTHER" id="PTHR46558:SF11">
    <property type="entry name" value="HTH-TYPE TRANSCRIPTIONAL REGULATOR XRE"/>
    <property type="match status" value="1"/>
</dbReference>
<dbReference type="SUPFAM" id="SSF47413">
    <property type="entry name" value="lambda repressor-like DNA-binding domains"/>
    <property type="match status" value="1"/>
</dbReference>
<dbReference type="EMBL" id="JBFNFH010000012">
    <property type="protein sequence ID" value="MFM1525169.1"/>
    <property type="molecule type" value="Genomic_DNA"/>
</dbReference>
<dbReference type="RefSeq" id="WP_408105794.1">
    <property type="nucleotide sequence ID" value="NZ_JBFNFH010000012.1"/>
</dbReference>
<accession>A0ABW9F7D1</accession>
<proteinExistence type="predicted"/>
<dbReference type="InterPro" id="IPR001387">
    <property type="entry name" value="Cro/C1-type_HTH"/>
</dbReference>
<dbReference type="PROSITE" id="PS50943">
    <property type="entry name" value="HTH_CROC1"/>
    <property type="match status" value="1"/>
</dbReference>
<feature type="domain" description="HTH cro/C1-type" evidence="2">
    <location>
        <begin position="9"/>
        <end position="63"/>
    </location>
</feature>
<comment type="caution">
    <text evidence="3">The sequence shown here is derived from an EMBL/GenBank/DDBJ whole genome shotgun (WGS) entry which is preliminary data.</text>
</comment>
<dbReference type="SMART" id="SM00530">
    <property type="entry name" value="HTH_XRE"/>
    <property type="match status" value="1"/>
</dbReference>
<dbReference type="InterPro" id="IPR010982">
    <property type="entry name" value="Lambda_DNA-bd_dom_sf"/>
</dbReference>
<keyword evidence="1" id="KW-0238">DNA-binding</keyword>